<dbReference type="AlphaFoldDB" id="A0AAV4W872"/>
<reference evidence="1 2" key="1">
    <citation type="submission" date="2021-06" db="EMBL/GenBank/DDBJ databases">
        <title>Caerostris darwini draft genome.</title>
        <authorList>
            <person name="Kono N."/>
            <person name="Arakawa K."/>
        </authorList>
    </citation>
    <scope>NUCLEOTIDE SEQUENCE [LARGE SCALE GENOMIC DNA]</scope>
</reference>
<evidence type="ECO:0000313" key="1">
    <source>
        <dbReference type="EMBL" id="GIY78981.1"/>
    </source>
</evidence>
<proteinExistence type="predicted"/>
<evidence type="ECO:0000313" key="2">
    <source>
        <dbReference type="Proteomes" id="UP001054837"/>
    </source>
</evidence>
<comment type="caution">
    <text evidence="1">The sequence shown here is derived from an EMBL/GenBank/DDBJ whole genome shotgun (WGS) entry which is preliminary data.</text>
</comment>
<organism evidence="1 2">
    <name type="scientific">Caerostris darwini</name>
    <dbReference type="NCBI Taxonomy" id="1538125"/>
    <lineage>
        <taxon>Eukaryota</taxon>
        <taxon>Metazoa</taxon>
        <taxon>Ecdysozoa</taxon>
        <taxon>Arthropoda</taxon>
        <taxon>Chelicerata</taxon>
        <taxon>Arachnida</taxon>
        <taxon>Araneae</taxon>
        <taxon>Araneomorphae</taxon>
        <taxon>Entelegynae</taxon>
        <taxon>Araneoidea</taxon>
        <taxon>Araneidae</taxon>
        <taxon>Caerostris</taxon>
    </lineage>
</organism>
<dbReference type="Proteomes" id="UP001054837">
    <property type="component" value="Unassembled WGS sequence"/>
</dbReference>
<protein>
    <submittedName>
        <fullName evidence="1">Uncharacterized protein</fullName>
    </submittedName>
</protein>
<accession>A0AAV4W872</accession>
<keyword evidence="2" id="KW-1185">Reference proteome</keyword>
<dbReference type="EMBL" id="BPLQ01014297">
    <property type="protein sequence ID" value="GIY78981.1"/>
    <property type="molecule type" value="Genomic_DNA"/>
</dbReference>
<gene>
    <name evidence="1" type="ORF">CDAR_246351</name>
</gene>
<sequence>MPKDSWRGHAILCGSLPFPGFFIYLSPLREKGFSYHIQVIPDRKKEKVVTFWKYDSTDVIFQNGIRPQSDLCPSNPQNQSQRCNFG</sequence>
<name>A0AAV4W872_9ARAC</name>